<sequence>MSTSQHIRRTAALLVAGVLGAAGLVTGTASQALAATPADTAVKLPVTSFSALAVDSAHQRVFVSEGNAEYPTTPAVHVYDFDGKKVATVAVPTFASGLGLSADGNTLYVSQKNAILSYDTSTLEQSARANAEYDTCGRSLAVAGGRVWHTTKYEYQSGYCATGYTFLDRISGPSPRTGWGDYGRIQLFGGGPAAPDRLYAAQELSSAAPNPFLTAFKADADDPVRGPERRFADADGKGALDFKDLAPSADGTKVAVADAARGTLLLNADDLSTASGQYQALPDGAKASAVAFSGDGKYVARGAAAYGSTPDLLIQPADPADTTAPLEFAFEGSLDGDAVVPRGLAFAGDGSRLFAVTNHGGYEYWLHIITPPAAQYDARFASGLTQSPSGAVIGEPVALRGKLEFDGGTPAAPARITAVRKDADGTTTELNPVKLAADGSFTVLDVPDRVGEATYTVSYLGDLTHRPAEDVVKTVQVGKAPTTIALTAPTEATKSGGVEITGTFTAAGPALSGAASLSVERTDRLGTQALPTVEVSADGTFTVRDFPRTTKSVMYKVSWPGDATHGASSASAVVTVRR</sequence>
<evidence type="ECO:0000313" key="2">
    <source>
        <dbReference type="Proteomes" id="UP001432251"/>
    </source>
</evidence>
<organism evidence="1 2">
    <name type="scientific">Streptomyces citrinus</name>
    <dbReference type="NCBI Taxonomy" id="3118173"/>
    <lineage>
        <taxon>Bacteria</taxon>
        <taxon>Bacillati</taxon>
        <taxon>Actinomycetota</taxon>
        <taxon>Actinomycetes</taxon>
        <taxon>Kitasatosporales</taxon>
        <taxon>Streptomycetaceae</taxon>
        <taxon>Streptomyces</taxon>
    </lineage>
</organism>
<keyword evidence="2" id="KW-1185">Reference proteome</keyword>
<proteinExistence type="predicted"/>
<dbReference type="Proteomes" id="UP001432251">
    <property type="component" value="Chromosome"/>
</dbReference>
<protein>
    <submittedName>
        <fullName evidence="1">Ig-like domain repeat protein</fullName>
    </submittedName>
</protein>
<gene>
    <name evidence="1" type="ORF">V2W30_25110</name>
</gene>
<dbReference type="EMBL" id="CP146022">
    <property type="protein sequence ID" value="WWQ66284.1"/>
    <property type="molecule type" value="Genomic_DNA"/>
</dbReference>
<evidence type="ECO:0000313" key="1">
    <source>
        <dbReference type="EMBL" id="WWQ66284.1"/>
    </source>
</evidence>
<name>A0ACD5AGM4_9ACTN</name>
<accession>A0ACD5AGM4</accession>
<reference evidence="1" key="1">
    <citation type="journal article" date="2025" name="Int. J. Syst. Evol. Microbiol.">
        <title>Streptomyces citrinus sp. nov., with yellow diffusible pigment.</title>
        <authorList>
            <person name="He Y."/>
            <person name="Yang E."/>
            <person name="Xu J."/>
            <person name="Sun Y."/>
            <person name="Sun L."/>
        </authorList>
    </citation>
    <scope>NUCLEOTIDE SEQUENCE</scope>
    <source>
        <strain evidence="1">Q6</strain>
    </source>
</reference>